<dbReference type="Proteomes" id="UP001148629">
    <property type="component" value="Unassembled WGS sequence"/>
</dbReference>
<protein>
    <submittedName>
        <fullName evidence="1">Uncharacterized protein</fullName>
    </submittedName>
</protein>
<dbReference type="EMBL" id="JANRMS010000216">
    <property type="protein sequence ID" value="KAJ3544018.1"/>
    <property type="molecule type" value="Genomic_DNA"/>
</dbReference>
<sequence>MYLLALPLLFGAAQALLVPAPPGPYDVAVKHIELIDPSRIDPFAPEANTKRRIMVSAYLPIDAKYNCKAQVVPYMPPLTASVFGKVGEELGAPSGMIEELEMEFCNISTVNLDASHREKRKQFPLAVFSPGFAGSRLVYGAHARSVASLGYIVVTIDHTYEAAVVEFPDGSVAYAQPGAASNQSLTLRELEVRTGDESFLISQLSNTTVTKPLFANFPGTFNPHKVAAYGHSFGGSTALQAALHDPRIIGGLNIDGPIYGSVGEKGIKGKPFVLVANGGEPIVNFDKFYKKVDAPKMDLVIRNTEHYAFTDVPLLLTVYQVPPESQPTVDKGFGKLDGRKLEKAVNQIVSGLLELVFKNKIKPLKNAGRNRDIKVLHRDLSKY</sequence>
<gene>
    <name evidence="1" type="ORF">NM208_g3268</name>
</gene>
<name>A0ACC1SPV6_9HYPO</name>
<evidence type="ECO:0000313" key="2">
    <source>
        <dbReference type="Proteomes" id="UP001148629"/>
    </source>
</evidence>
<proteinExistence type="predicted"/>
<organism evidence="1 2">
    <name type="scientific">Fusarium decemcellulare</name>
    <dbReference type="NCBI Taxonomy" id="57161"/>
    <lineage>
        <taxon>Eukaryota</taxon>
        <taxon>Fungi</taxon>
        <taxon>Dikarya</taxon>
        <taxon>Ascomycota</taxon>
        <taxon>Pezizomycotina</taxon>
        <taxon>Sordariomycetes</taxon>
        <taxon>Hypocreomycetidae</taxon>
        <taxon>Hypocreales</taxon>
        <taxon>Nectriaceae</taxon>
        <taxon>Fusarium</taxon>
        <taxon>Fusarium decemcellulare species complex</taxon>
    </lineage>
</organism>
<accession>A0ACC1SPV6</accession>
<evidence type="ECO:0000313" key="1">
    <source>
        <dbReference type="EMBL" id="KAJ3544018.1"/>
    </source>
</evidence>
<comment type="caution">
    <text evidence="1">The sequence shown here is derived from an EMBL/GenBank/DDBJ whole genome shotgun (WGS) entry which is preliminary data.</text>
</comment>
<reference evidence="1" key="1">
    <citation type="submission" date="2022-08" db="EMBL/GenBank/DDBJ databases">
        <title>Genome Sequence of Fusarium decemcellulare.</title>
        <authorList>
            <person name="Buettner E."/>
        </authorList>
    </citation>
    <scope>NUCLEOTIDE SEQUENCE</scope>
    <source>
        <strain evidence="1">Babe19</strain>
    </source>
</reference>
<keyword evidence="2" id="KW-1185">Reference proteome</keyword>